<protein>
    <submittedName>
        <fullName evidence="1">3-methyladenine DNA glycosylase AlkD</fullName>
    </submittedName>
</protein>
<dbReference type="PANTHER" id="PTHR41291:SF1">
    <property type="entry name" value="DNA ALKYLATION REPAIR PROTEIN"/>
    <property type="match status" value="1"/>
</dbReference>
<proteinExistence type="predicted"/>
<dbReference type="SUPFAM" id="SSF48371">
    <property type="entry name" value="ARM repeat"/>
    <property type="match status" value="1"/>
</dbReference>
<dbReference type="AlphaFoldDB" id="A0A7W6JU13"/>
<keyword evidence="2" id="KW-1185">Reference proteome</keyword>
<dbReference type="PANTHER" id="PTHR41291">
    <property type="entry name" value="DNA ALKYLATION REPAIR PROTEIN"/>
    <property type="match status" value="1"/>
</dbReference>
<dbReference type="CDD" id="cd06561">
    <property type="entry name" value="AlkD_like"/>
    <property type="match status" value="1"/>
</dbReference>
<evidence type="ECO:0000313" key="1">
    <source>
        <dbReference type="EMBL" id="MBB4099525.1"/>
    </source>
</evidence>
<sequence length="226" mass="24407">MLGEALLLLERAAEPGVAEGMARFGIATADRVIGIKVGTIRGIAKGLGRDHALAEALWDAGVYEARLLACFVGEPRRITAEGMDRWAAAFDNWAVCDTACFDLFDKSPLAWDAVHRWAGDEREFVRRAAFALLAGLALHAKKLPDAPFFEALPLIETAAIDERNFVKKGVSWALRGIGMRNPVLHAAASEMADRLVASPAPAARWIGRDAARDLARPAARRRAGLG</sequence>
<accession>A0A7W6JU13</accession>
<evidence type="ECO:0000313" key="2">
    <source>
        <dbReference type="Proteomes" id="UP000557392"/>
    </source>
</evidence>
<gene>
    <name evidence="1" type="ORF">GGR46_003097</name>
</gene>
<organism evidence="1 2">
    <name type="scientific">Sphingomonas kyeonggiensis</name>
    <dbReference type="NCBI Taxonomy" id="1268553"/>
    <lineage>
        <taxon>Bacteria</taxon>
        <taxon>Pseudomonadati</taxon>
        <taxon>Pseudomonadota</taxon>
        <taxon>Alphaproteobacteria</taxon>
        <taxon>Sphingomonadales</taxon>
        <taxon>Sphingomonadaceae</taxon>
        <taxon>Sphingomonas</taxon>
    </lineage>
</organism>
<dbReference type="InterPro" id="IPR014825">
    <property type="entry name" value="DNA_alkylation"/>
</dbReference>
<dbReference type="Pfam" id="PF08713">
    <property type="entry name" value="DNA_alkylation"/>
    <property type="match status" value="1"/>
</dbReference>
<dbReference type="EMBL" id="JACIEH010000003">
    <property type="protein sequence ID" value="MBB4099525.1"/>
    <property type="molecule type" value="Genomic_DNA"/>
</dbReference>
<dbReference type="Proteomes" id="UP000557392">
    <property type="component" value="Unassembled WGS sequence"/>
</dbReference>
<reference evidence="1 2" key="1">
    <citation type="submission" date="2020-08" db="EMBL/GenBank/DDBJ databases">
        <title>Genomic Encyclopedia of Type Strains, Phase IV (KMG-IV): sequencing the most valuable type-strain genomes for metagenomic binning, comparative biology and taxonomic classification.</title>
        <authorList>
            <person name="Goeker M."/>
        </authorList>
    </citation>
    <scope>NUCLEOTIDE SEQUENCE [LARGE SCALE GENOMIC DNA]</scope>
    <source>
        <strain evidence="1 2">DSM 101806</strain>
    </source>
</reference>
<comment type="caution">
    <text evidence="1">The sequence shown here is derived from an EMBL/GenBank/DDBJ whole genome shotgun (WGS) entry which is preliminary data.</text>
</comment>
<dbReference type="Gene3D" id="1.25.10.90">
    <property type="match status" value="1"/>
</dbReference>
<dbReference type="RefSeq" id="WP_183998920.1">
    <property type="nucleotide sequence ID" value="NZ_JACIEH010000003.1"/>
</dbReference>
<dbReference type="InterPro" id="IPR016024">
    <property type="entry name" value="ARM-type_fold"/>
</dbReference>
<name>A0A7W6JU13_9SPHN</name>